<dbReference type="Proteomes" id="UP001279734">
    <property type="component" value="Unassembled WGS sequence"/>
</dbReference>
<evidence type="ECO:0000313" key="2">
    <source>
        <dbReference type="Proteomes" id="UP001279734"/>
    </source>
</evidence>
<dbReference type="EMBL" id="BSYO01000007">
    <property type="protein sequence ID" value="GMH07432.1"/>
    <property type="molecule type" value="Genomic_DNA"/>
</dbReference>
<reference evidence="1" key="1">
    <citation type="submission" date="2023-05" db="EMBL/GenBank/DDBJ databases">
        <title>Nepenthes gracilis genome sequencing.</title>
        <authorList>
            <person name="Fukushima K."/>
        </authorList>
    </citation>
    <scope>NUCLEOTIDE SEQUENCE</scope>
    <source>
        <strain evidence="1">SING2019-196</strain>
    </source>
</reference>
<protein>
    <submittedName>
        <fullName evidence="1">Uncharacterized protein</fullName>
    </submittedName>
</protein>
<name>A0AAD3SAE9_NEPGR</name>
<accession>A0AAD3SAE9</accession>
<keyword evidence="2" id="KW-1185">Reference proteome</keyword>
<dbReference type="AlphaFoldDB" id="A0AAD3SAE9"/>
<gene>
    <name evidence="1" type="ORF">Nepgr_009272</name>
</gene>
<evidence type="ECO:0000313" key="1">
    <source>
        <dbReference type="EMBL" id="GMH07432.1"/>
    </source>
</evidence>
<organism evidence="1 2">
    <name type="scientific">Nepenthes gracilis</name>
    <name type="common">Slender pitcher plant</name>
    <dbReference type="NCBI Taxonomy" id="150966"/>
    <lineage>
        <taxon>Eukaryota</taxon>
        <taxon>Viridiplantae</taxon>
        <taxon>Streptophyta</taxon>
        <taxon>Embryophyta</taxon>
        <taxon>Tracheophyta</taxon>
        <taxon>Spermatophyta</taxon>
        <taxon>Magnoliopsida</taxon>
        <taxon>eudicotyledons</taxon>
        <taxon>Gunneridae</taxon>
        <taxon>Pentapetalae</taxon>
        <taxon>Caryophyllales</taxon>
        <taxon>Nepenthaceae</taxon>
        <taxon>Nepenthes</taxon>
    </lineage>
</organism>
<comment type="caution">
    <text evidence="1">The sequence shown here is derived from an EMBL/GenBank/DDBJ whole genome shotgun (WGS) entry which is preliminary data.</text>
</comment>
<sequence>MKKQRVVLIAWSAYGLGSVFIRNTNEGEESQAGLWRALGSVRGKGSGPGSRGCVRQPEWRLAAWIGGDHGR</sequence>
<proteinExistence type="predicted"/>